<organism evidence="2 3">
    <name type="scientific">Tetradesmus obliquus</name>
    <name type="common">Green alga</name>
    <name type="synonym">Acutodesmus obliquus</name>
    <dbReference type="NCBI Taxonomy" id="3088"/>
    <lineage>
        <taxon>Eukaryota</taxon>
        <taxon>Viridiplantae</taxon>
        <taxon>Chlorophyta</taxon>
        <taxon>core chlorophytes</taxon>
        <taxon>Chlorophyceae</taxon>
        <taxon>CS clade</taxon>
        <taxon>Sphaeropleales</taxon>
        <taxon>Scenedesmaceae</taxon>
        <taxon>Tetradesmus</taxon>
    </lineage>
</organism>
<dbReference type="AlphaFoldDB" id="A0A383WDQ7"/>
<name>A0A383WDQ7_TETOB</name>
<feature type="region of interest" description="Disordered" evidence="1">
    <location>
        <begin position="64"/>
        <end position="85"/>
    </location>
</feature>
<evidence type="ECO:0000313" key="2">
    <source>
        <dbReference type="EMBL" id="SZX75571.1"/>
    </source>
</evidence>
<protein>
    <submittedName>
        <fullName evidence="2">Uncharacterized protein</fullName>
    </submittedName>
</protein>
<reference evidence="2 3" key="1">
    <citation type="submission" date="2016-10" db="EMBL/GenBank/DDBJ databases">
        <authorList>
            <person name="Cai Z."/>
        </authorList>
    </citation>
    <scope>NUCLEOTIDE SEQUENCE [LARGE SCALE GENOMIC DNA]</scope>
</reference>
<dbReference type="Proteomes" id="UP000256970">
    <property type="component" value="Unassembled WGS sequence"/>
</dbReference>
<evidence type="ECO:0000313" key="3">
    <source>
        <dbReference type="Proteomes" id="UP000256970"/>
    </source>
</evidence>
<sequence length="106" mass="11146">MADVRDAYEVCSLIPDPNERHQCYSVFGVDAQRMASYYDTVAALEEQLETDLATSTASALSRLQAATASRPSSDSAAITGSPPPPAAAAAVAVAMLWMAAQHLAFL</sequence>
<proteinExistence type="predicted"/>
<gene>
    <name evidence="2" type="ORF">BQ4739_LOCUS15850</name>
</gene>
<keyword evidence="3" id="KW-1185">Reference proteome</keyword>
<evidence type="ECO:0000256" key="1">
    <source>
        <dbReference type="SAM" id="MobiDB-lite"/>
    </source>
</evidence>
<feature type="compositionally biased region" description="Polar residues" evidence="1">
    <location>
        <begin position="64"/>
        <end position="78"/>
    </location>
</feature>
<accession>A0A383WDQ7</accession>
<dbReference type="EMBL" id="FNXT01001236">
    <property type="protein sequence ID" value="SZX75571.1"/>
    <property type="molecule type" value="Genomic_DNA"/>
</dbReference>